<keyword evidence="3" id="KW-1185">Reference proteome</keyword>
<comment type="caution">
    <text evidence="2">The sequence shown here is derived from an EMBL/GenBank/DDBJ whole genome shotgun (WGS) entry which is preliminary data.</text>
</comment>
<dbReference type="EMBL" id="CAJNDS010002176">
    <property type="protein sequence ID" value="CAE7360494.1"/>
    <property type="molecule type" value="Genomic_DNA"/>
</dbReference>
<dbReference type="Proteomes" id="UP000604046">
    <property type="component" value="Unassembled WGS sequence"/>
</dbReference>
<keyword evidence="1" id="KW-0812">Transmembrane</keyword>
<dbReference type="AlphaFoldDB" id="A0A812Q029"/>
<keyword evidence="1" id="KW-1133">Transmembrane helix</keyword>
<proteinExistence type="predicted"/>
<feature type="transmembrane region" description="Helical" evidence="1">
    <location>
        <begin position="257"/>
        <end position="285"/>
    </location>
</feature>
<gene>
    <name evidence="2" type="primary">ECE2</name>
    <name evidence="2" type="ORF">SNAT2548_LOCUS19361</name>
</gene>
<sequence length="347" mass="38271">MEEYIFCSVRLPEATARANLSFYPIDLELHPDRARSYAAELGMPLAVRTRGAAPPEAQPSSESFDSLAAEADYAVHEGLPADIWEDLHVRFYPNIPCRLFRHMPLVHGTEKEGIASQPCSPAGEVSLPTLLPPSERLRLLLSLVADDMPGATGEMGAGVKLDKWKRPKFCNCLLRTCRNFGARRYAASTADLMNNLRQVPRAFSHYFLMQDPRDGVFLGLRFKFGRPSSPLFRSGLLSGVVDKSLPSQLQHFFGQQIGFYFAFLQHLFSYGFALTVLLAPLLAVYSVDWAQHVVHAVNAQEKLKPFSLVDDFAVQLDSEVSQVSPSGSAAPSRLQGGDGLCGISAHF</sequence>
<accession>A0A812Q029</accession>
<evidence type="ECO:0000256" key="1">
    <source>
        <dbReference type="SAM" id="Phobius"/>
    </source>
</evidence>
<name>A0A812Q029_9DINO</name>
<evidence type="ECO:0000313" key="3">
    <source>
        <dbReference type="Proteomes" id="UP000604046"/>
    </source>
</evidence>
<organism evidence="2 3">
    <name type="scientific">Symbiodinium natans</name>
    <dbReference type="NCBI Taxonomy" id="878477"/>
    <lineage>
        <taxon>Eukaryota</taxon>
        <taxon>Sar</taxon>
        <taxon>Alveolata</taxon>
        <taxon>Dinophyceae</taxon>
        <taxon>Suessiales</taxon>
        <taxon>Symbiodiniaceae</taxon>
        <taxon>Symbiodinium</taxon>
    </lineage>
</organism>
<dbReference type="OrthoDB" id="421077at2759"/>
<reference evidence="2" key="1">
    <citation type="submission" date="2021-02" db="EMBL/GenBank/DDBJ databases">
        <authorList>
            <person name="Dougan E. K."/>
            <person name="Rhodes N."/>
            <person name="Thang M."/>
            <person name="Chan C."/>
        </authorList>
    </citation>
    <scope>NUCLEOTIDE SEQUENCE</scope>
</reference>
<evidence type="ECO:0000313" key="2">
    <source>
        <dbReference type="EMBL" id="CAE7360494.1"/>
    </source>
</evidence>
<protein>
    <submittedName>
        <fullName evidence="2">ECE2 protein</fullName>
    </submittedName>
</protein>
<keyword evidence="1" id="KW-0472">Membrane</keyword>